<evidence type="ECO:0000256" key="1">
    <source>
        <dbReference type="ARBA" id="ARBA00004141"/>
    </source>
</evidence>
<evidence type="ECO:0000256" key="5">
    <source>
        <dbReference type="ARBA" id="ARBA00022989"/>
    </source>
</evidence>
<comment type="caution">
    <text evidence="8">The sequence shown here is derived from an EMBL/GenBank/DDBJ whole genome shotgun (WGS) entry which is preliminary data.</text>
</comment>
<dbReference type="PANTHER" id="PTHR11706:SF33">
    <property type="entry name" value="NATURAL RESISTANCE-ASSOCIATED MACROPHAGE PROTEIN 2"/>
    <property type="match status" value="1"/>
</dbReference>
<dbReference type="PRINTS" id="PR00447">
    <property type="entry name" value="NATRESASSCMP"/>
</dbReference>
<keyword evidence="9" id="KW-1185">Reference proteome</keyword>
<name>A0A918XHZ8_9GAMM</name>
<feature type="transmembrane region" description="Helical" evidence="7">
    <location>
        <begin position="189"/>
        <end position="207"/>
    </location>
</feature>
<keyword evidence="3 7" id="KW-0812">Transmembrane</keyword>
<dbReference type="GO" id="GO:0034755">
    <property type="term" value="P:iron ion transmembrane transport"/>
    <property type="evidence" value="ECO:0007669"/>
    <property type="project" value="TreeGrafter"/>
</dbReference>
<feature type="transmembrane region" description="Helical" evidence="7">
    <location>
        <begin position="235"/>
        <end position="258"/>
    </location>
</feature>
<comment type="subcellular location">
    <subcellularLocation>
        <location evidence="1">Membrane</location>
        <topology evidence="1">Multi-pass membrane protein</topology>
    </subcellularLocation>
</comment>
<dbReference type="GO" id="GO:0015293">
    <property type="term" value="F:symporter activity"/>
    <property type="evidence" value="ECO:0007669"/>
    <property type="project" value="UniProtKB-KW"/>
</dbReference>
<dbReference type="GO" id="GO:0005384">
    <property type="term" value="F:manganese ion transmembrane transporter activity"/>
    <property type="evidence" value="ECO:0007669"/>
    <property type="project" value="TreeGrafter"/>
</dbReference>
<dbReference type="AlphaFoldDB" id="A0A918XHZ8"/>
<dbReference type="RefSeq" id="WP_189477217.1">
    <property type="nucleotide sequence ID" value="NZ_BMYM01000001.1"/>
</dbReference>
<feature type="transmembrane region" description="Helical" evidence="7">
    <location>
        <begin position="149"/>
        <end position="169"/>
    </location>
</feature>
<proteinExistence type="predicted"/>
<feature type="transmembrane region" description="Helical" evidence="7">
    <location>
        <begin position="37"/>
        <end position="56"/>
    </location>
</feature>
<evidence type="ECO:0000256" key="4">
    <source>
        <dbReference type="ARBA" id="ARBA00022847"/>
    </source>
</evidence>
<dbReference type="GO" id="GO:0005886">
    <property type="term" value="C:plasma membrane"/>
    <property type="evidence" value="ECO:0007669"/>
    <property type="project" value="TreeGrafter"/>
</dbReference>
<feature type="transmembrane region" description="Helical" evidence="7">
    <location>
        <begin position="319"/>
        <end position="339"/>
    </location>
</feature>
<reference evidence="8" key="2">
    <citation type="submission" date="2020-09" db="EMBL/GenBank/DDBJ databases">
        <authorList>
            <person name="Sun Q."/>
            <person name="Kim S."/>
        </authorList>
    </citation>
    <scope>NUCLEOTIDE SEQUENCE</scope>
    <source>
        <strain evidence="8">KCTC 23430</strain>
    </source>
</reference>
<evidence type="ECO:0000256" key="7">
    <source>
        <dbReference type="SAM" id="Phobius"/>
    </source>
</evidence>
<keyword evidence="2" id="KW-0813">Transport</keyword>
<dbReference type="Pfam" id="PF01566">
    <property type="entry name" value="Nramp"/>
    <property type="match status" value="1"/>
</dbReference>
<feature type="transmembrane region" description="Helical" evidence="7">
    <location>
        <begin position="109"/>
        <end position="137"/>
    </location>
</feature>
<dbReference type="GO" id="GO:0015086">
    <property type="term" value="F:cadmium ion transmembrane transporter activity"/>
    <property type="evidence" value="ECO:0007669"/>
    <property type="project" value="TreeGrafter"/>
</dbReference>
<keyword evidence="5 7" id="KW-1133">Transmembrane helix</keyword>
<keyword evidence="4" id="KW-0769">Symport</keyword>
<organism evidence="8 9">
    <name type="scientific">Parahalioglobus pacificus</name>
    <dbReference type="NCBI Taxonomy" id="930806"/>
    <lineage>
        <taxon>Bacteria</taxon>
        <taxon>Pseudomonadati</taxon>
        <taxon>Pseudomonadota</taxon>
        <taxon>Gammaproteobacteria</taxon>
        <taxon>Cellvibrionales</taxon>
        <taxon>Halieaceae</taxon>
        <taxon>Parahalioglobus</taxon>
    </lineage>
</organism>
<dbReference type="EMBL" id="BMYM01000001">
    <property type="protein sequence ID" value="GHD32831.1"/>
    <property type="molecule type" value="Genomic_DNA"/>
</dbReference>
<evidence type="ECO:0000313" key="9">
    <source>
        <dbReference type="Proteomes" id="UP000644693"/>
    </source>
</evidence>
<evidence type="ECO:0000256" key="3">
    <source>
        <dbReference type="ARBA" id="ARBA00022692"/>
    </source>
</evidence>
<evidence type="ECO:0000256" key="2">
    <source>
        <dbReference type="ARBA" id="ARBA00022448"/>
    </source>
</evidence>
<feature type="transmembrane region" description="Helical" evidence="7">
    <location>
        <begin position="278"/>
        <end position="307"/>
    </location>
</feature>
<feature type="transmembrane region" description="Helical" evidence="7">
    <location>
        <begin position="380"/>
        <end position="403"/>
    </location>
</feature>
<dbReference type="Proteomes" id="UP000644693">
    <property type="component" value="Unassembled WGS sequence"/>
</dbReference>
<evidence type="ECO:0000313" key="8">
    <source>
        <dbReference type="EMBL" id="GHD32831.1"/>
    </source>
</evidence>
<feature type="transmembrane region" description="Helical" evidence="7">
    <location>
        <begin position="83"/>
        <end position="103"/>
    </location>
</feature>
<feature type="transmembrane region" description="Helical" evidence="7">
    <location>
        <begin position="345"/>
        <end position="368"/>
    </location>
</feature>
<sequence>MLAALRQRLSQFGPGILVTAAFIGPGTIATASSAGASYGFALLWALMFSVGATIVLQEMAARLGLVTQSGLAEAMRTTFTSRWLGGLAVVLVVAAVGLGNAAYEAGNIAGAALALSSLGGLSIGAWAIGIGIGAAALLASGHYRLLERVLIALVLTMSAVFLLTAVVIAPPIGDILKGAFIPSLPEGSMLMVLALIGTTVVPYNLFLHANAVREKWPENTDITQSLREARWDTGLSIGLGGLITLAIVSTAATAFFQGDAEFTGKTLGSQLEPLLGPWARYVFAAGLFAGGLTSAITAPLAAGYAVCGALGVGTDLRHPVFRGVWLTVLVIGTVFAAIGTKPLTAILFAQVANGFLLPFVAVFLLIVMNRRDLLGEHINGALANALGVIVVLVAFLLGLVKIASVVGWL</sequence>
<dbReference type="PANTHER" id="PTHR11706">
    <property type="entry name" value="SOLUTE CARRIER PROTEIN FAMILY 11 MEMBER"/>
    <property type="match status" value="1"/>
</dbReference>
<gene>
    <name evidence="8" type="primary">mntH</name>
    <name evidence="8" type="ORF">GCM10007053_17570</name>
</gene>
<accession>A0A918XHZ8</accession>
<feature type="transmembrane region" description="Helical" evidence="7">
    <location>
        <begin position="12"/>
        <end position="31"/>
    </location>
</feature>
<protein>
    <submittedName>
        <fullName evidence="8">Manganese transporter</fullName>
    </submittedName>
</protein>
<reference evidence="8" key="1">
    <citation type="journal article" date="2014" name="Int. J. Syst. Evol. Microbiol.">
        <title>Complete genome sequence of Corynebacterium casei LMG S-19264T (=DSM 44701T), isolated from a smear-ripened cheese.</title>
        <authorList>
            <consortium name="US DOE Joint Genome Institute (JGI-PGF)"/>
            <person name="Walter F."/>
            <person name="Albersmeier A."/>
            <person name="Kalinowski J."/>
            <person name="Ruckert C."/>
        </authorList>
    </citation>
    <scope>NUCLEOTIDE SEQUENCE</scope>
    <source>
        <strain evidence="8">KCTC 23430</strain>
    </source>
</reference>
<dbReference type="NCBIfam" id="NF037982">
    <property type="entry name" value="Nramp_1"/>
    <property type="match status" value="1"/>
</dbReference>
<keyword evidence="6 7" id="KW-0472">Membrane</keyword>
<evidence type="ECO:0000256" key="6">
    <source>
        <dbReference type="ARBA" id="ARBA00023136"/>
    </source>
</evidence>
<dbReference type="InterPro" id="IPR001046">
    <property type="entry name" value="NRAMP_fam"/>
</dbReference>